<dbReference type="Proteomes" id="UP000185511">
    <property type="component" value="Chromosome"/>
</dbReference>
<evidence type="ECO:0000313" key="2">
    <source>
        <dbReference type="Proteomes" id="UP000185511"/>
    </source>
</evidence>
<dbReference type="AlphaFoldDB" id="A0AAC9L900"/>
<sequence>MLGWFGGRQRQERGSAGVLILCGWAAEKFARLAADVFARSDSRQARAPPPVRDTRR</sequence>
<dbReference type="KEGG" id="acad:UA74_04760"/>
<keyword evidence="2" id="KW-1185">Reference proteome</keyword>
<name>A0AAC9L900_9PSEU</name>
<proteinExistence type="predicted"/>
<accession>A0AAC9L900</accession>
<organism evidence="1 2">
    <name type="scientific">Actinoalloteichus fjordicus</name>
    <dbReference type="NCBI Taxonomy" id="1612552"/>
    <lineage>
        <taxon>Bacteria</taxon>
        <taxon>Bacillati</taxon>
        <taxon>Actinomycetota</taxon>
        <taxon>Actinomycetes</taxon>
        <taxon>Pseudonocardiales</taxon>
        <taxon>Pseudonocardiaceae</taxon>
        <taxon>Actinoalloteichus</taxon>
    </lineage>
</organism>
<reference evidence="2" key="1">
    <citation type="submission" date="2016-06" db="EMBL/GenBank/DDBJ databases">
        <title>Complete genome sequence of Actinoalloteichus fjordicus DSM 46855 (=ADI127-17), type strain of the new species Actinoalloteichus fjordicus.</title>
        <authorList>
            <person name="Ruckert C."/>
            <person name="Nouioui I."/>
            <person name="Willmese J."/>
            <person name="van Wezel G."/>
            <person name="Klenk H.-P."/>
            <person name="Kalinowski J."/>
            <person name="Zotchev S.B."/>
        </authorList>
    </citation>
    <scope>NUCLEOTIDE SEQUENCE [LARGE SCALE GENOMIC DNA]</scope>
    <source>
        <strain evidence="2">ADI127-7</strain>
    </source>
</reference>
<dbReference type="EMBL" id="CP016076">
    <property type="protein sequence ID" value="APU13031.1"/>
    <property type="molecule type" value="Genomic_DNA"/>
</dbReference>
<evidence type="ECO:0000313" key="1">
    <source>
        <dbReference type="EMBL" id="APU13031.1"/>
    </source>
</evidence>
<gene>
    <name evidence="1" type="ORF">UA74_04760</name>
</gene>
<protein>
    <submittedName>
        <fullName evidence="1">Uncharacterized protein</fullName>
    </submittedName>
</protein>